<evidence type="ECO:0000313" key="7">
    <source>
        <dbReference type="EMBL" id="KAB2683196.1"/>
    </source>
</evidence>
<dbReference type="InterPro" id="IPR036390">
    <property type="entry name" value="WH_DNA-bd_sf"/>
</dbReference>
<name>A0A6L3YJN1_9HYPH</name>
<dbReference type="InterPro" id="IPR036388">
    <property type="entry name" value="WH-like_DNA-bd_sf"/>
</dbReference>
<dbReference type="InterPro" id="IPR050313">
    <property type="entry name" value="Carb_Metab_HTH_regulators"/>
</dbReference>
<dbReference type="SUPFAM" id="SSF100950">
    <property type="entry name" value="NagB/RpiA/CoA transferase-like"/>
    <property type="match status" value="1"/>
</dbReference>
<dbReference type="PROSITE" id="PS51000">
    <property type="entry name" value="HTH_DEOR_2"/>
    <property type="match status" value="1"/>
</dbReference>
<dbReference type="InterPro" id="IPR014036">
    <property type="entry name" value="DeoR-like_C"/>
</dbReference>
<dbReference type="EMBL" id="WBWA01000006">
    <property type="protein sequence ID" value="KAB2665741.1"/>
    <property type="molecule type" value="Genomic_DNA"/>
</dbReference>
<dbReference type="GO" id="GO:0003700">
    <property type="term" value="F:DNA-binding transcription factor activity"/>
    <property type="evidence" value="ECO:0007669"/>
    <property type="project" value="InterPro"/>
</dbReference>
<evidence type="ECO:0000256" key="1">
    <source>
        <dbReference type="ARBA" id="ARBA00022491"/>
    </source>
</evidence>
<dbReference type="Pfam" id="PF08220">
    <property type="entry name" value="HTH_DeoR"/>
    <property type="match status" value="1"/>
</dbReference>
<dbReference type="SMART" id="SM00420">
    <property type="entry name" value="HTH_DEOR"/>
    <property type="match status" value="1"/>
</dbReference>
<evidence type="ECO:0000313" key="8">
    <source>
        <dbReference type="Proteomes" id="UP000430843"/>
    </source>
</evidence>
<keyword evidence="8" id="KW-1185">Reference proteome</keyword>
<dbReference type="SMART" id="SM01134">
    <property type="entry name" value="DeoRC"/>
    <property type="match status" value="1"/>
</dbReference>
<dbReference type="EMBL" id="WBVX01000017">
    <property type="protein sequence ID" value="KAB2683196.1"/>
    <property type="molecule type" value="Genomic_DNA"/>
</dbReference>
<reference evidence="8 9" key="1">
    <citation type="submission" date="2019-09" db="EMBL/GenBank/DDBJ databases">
        <title>Taxonomic organization of the family Brucellaceae based on a phylogenomic approach.</title>
        <authorList>
            <person name="Leclercq S."/>
            <person name="Cloeckaert A."/>
            <person name="Zygmunt M.S."/>
        </authorList>
    </citation>
    <scope>NUCLEOTIDE SEQUENCE [LARGE SCALE GENOMIC DNA]</scope>
    <source>
        <strain evidence="6 8">LMG 18957</strain>
        <strain evidence="7 9">WS1830</strain>
    </source>
</reference>
<keyword evidence="4" id="KW-0804">Transcription</keyword>
<keyword evidence="2" id="KW-0805">Transcription regulation</keyword>
<dbReference type="Proteomes" id="UP000430843">
    <property type="component" value="Unassembled WGS sequence"/>
</dbReference>
<dbReference type="PANTHER" id="PTHR30363">
    <property type="entry name" value="HTH-TYPE TRANSCRIPTIONAL REGULATOR SRLR-RELATED"/>
    <property type="match status" value="1"/>
</dbReference>
<dbReference type="InterPro" id="IPR037171">
    <property type="entry name" value="NagB/RpiA_transferase-like"/>
</dbReference>
<dbReference type="InterPro" id="IPR001034">
    <property type="entry name" value="DeoR_HTH"/>
</dbReference>
<dbReference type="Proteomes" id="UP000481643">
    <property type="component" value="Unassembled WGS sequence"/>
</dbReference>
<organism evidence="7 9">
    <name type="scientific">Brucella tritici</name>
    <dbReference type="NCBI Taxonomy" id="94626"/>
    <lineage>
        <taxon>Bacteria</taxon>
        <taxon>Pseudomonadati</taxon>
        <taxon>Pseudomonadota</taxon>
        <taxon>Alphaproteobacteria</taxon>
        <taxon>Hyphomicrobiales</taxon>
        <taxon>Brucellaceae</taxon>
        <taxon>Brucella/Ochrobactrum group</taxon>
        <taxon>Brucella</taxon>
    </lineage>
</organism>
<protein>
    <submittedName>
        <fullName evidence="7">DeoR/GlpR transcriptional regulator</fullName>
    </submittedName>
</protein>
<evidence type="ECO:0000259" key="5">
    <source>
        <dbReference type="PROSITE" id="PS51000"/>
    </source>
</evidence>
<evidence type="ECO:0000256" key="3">
    <source>
        <dbReference type="ARBA" id="ARBA00023125"/>
    </source>
</evidence>
<keyword evidence="1" id="KW-0678">Repressor</keyword>
<dbReference type="PROSITE" id="PS00894">
    <property type="entry name" value="HTH_DEOR_1"/>
    <property type="match status" value="1"/>
</dbReference>
<evidence type="ECO:0000313" key="6">
    <source>
        <dbReference type="EMBL" id="KAB2665741.1"/>
    </source>
</evidence>
<dbReference type="Pfam" id="PF00455">
    <property type="entry name" value="DeoRC"/>
    <property type="match status" value="1"/>
</dbReference>
<sequence length="269" mass="28326">MIVHGGRVTVTELLLHERQARIQELLQQSGRVLAAELAESFGVSEDTIRRDLREMAAAGLCRRVYGGALRAVPEPSPLAERDSERPQAKAALAAVLAELVEPGMTVFLDASSVNTALARLLVERGEAITVVTNTPSIAAILMGSPEIELIMIGGPIDRRVSAAVGARALRDAELLRPDLCVLGACGIAAEIGVTALHLDDAEFKRVIAGRSRIVALAITSDKLGTVAAHDVVPLDDVGVMAVEYDADEAALAPYAASGMKILRAAADRN</sequence>
<dbReference type="Gene3D" id="1.10.10.10">
    <property type="entry name" value="Winged helix-like DNA-binding domain superfamily/Winged helix DNA-binding domain"/>
    <property type="match status" value="1"/>
</dbReference>
<proteinExistence type="predicted"/>
<dbReference type="PRINTS" id="PR00037">
    <property type="entry name" value="HTHLACR"/>
</dbReference>
<evidence type="ECO:0000256" key="4">
    <source>
        <dbReference type="ARBA" id="ARBA00023163"/>
    </source>
</evidence>
<dbReference type="SUPFAM" id="SSF46785">
    <property type="entry name" value="Winged helix' DNA-binding domain"/>
    <property type="match status" value="1"/>
</dbReference>
<dbReference type="AlphaFoldDB" id="A0A6L3YJN1"/>
<dbReference type="PANTHER" id="PTHR30363:SF4">
    <property type="entry name" value="GLYCEROL-3-PHOSPHATE REGULON REPRESSOR"/>
    <property type="match status" value="1"/>
</dbReference>
<accession>A0A6L3YJN1</accession>
<keyword evidence="3" id="KW-0238">DNA-binding</keyword>
<comment type="caution">
    <text evidence="7">The sequence shown here is derived from an EMBL/GenBank/DDBJ whole genome shotgun (WGS) entry which is preliminary data.</text>
</comment>
<dbReference type="InterPro" id="IPR018356">
    <property type="entry name" value="Tscrpt_reg_HTH_DeoR_CS"/>
</dbReference>
<evidence type="ECO:0000256" key="2">
    <source>
        <dbReference type="ARBA" id="ARBA00023015"/>
    </source>
</evidence>
<feature type="domain" description="HTH deoR-type" evidence="5">
    <location>
        <begin position="15"/>
        <end position="70"/>
    </location>
</feature>
<dbReference type="GO" id="GO:0003677">
    <property type="term" value="F:DNA binding"/>
    <property type="evidence" value="ECO:0007669"/>
    <property type="project" value="UniProtKB-KW"/>
</dbReference>
<gene>
    <name evidence="6" type="ORF">F9K91_08835</name>
    <name evidence="7" type="ORF">F9L08_16435</name>
</gene>
<evidence type="ECO:0000313" key="9">
    <source>
        <dbReference type="Proteomes" id="UP000481643"/>
    </source>
</evidence>